<dbReference type="SUPFAM" id="SSF56037">
    <property type="entry name" value="PheT/TilS domain"/>
    <property type="match status" value="1"/>
</dbReference>
<evidence type="ECO:0000259" key="18">
    <source>
        <dbReference type="PROSITE" id="PS51447"/>
    </source>
</evidence>
<dbReference type="PANTHER" id="PTHR10947">
    <property type="entry name" value="PHENYLALANYL-TRNA SYNTHETASE BETA CHAIN AND LEUCINE-RICH REPEAT-CONTAINING PROTEIN 47"/>
    <property type="match status" value="1"/>
</dbReference>
<keyword evidence="11 16" id="KW-0694">RNA-binding</keyword>
<reference evidence="20 21" key="1">
    <citation type="submission" date="2016-12" db="EMBL/GenBank/DDBJ databases">
        <title>Marinobacter lutaoensis whole genome sequencing.</title>
        <authorList>
            <person name="Verma A."/>
            <person name="Krishnamurthi S."/>
        </authorList>
    </citation>
    <scope>NUCLEOTIDE SEQUENCE [LARGE SCALE GENOMIC DNA]</scope>
    <source>
        <strain evidence="20 21">T5054</strain>
    </source>
</reference>
<dbReference type="SUPFAM" id="SSF50249">
    <property type="entry name" value="Nucleic acid-binding proteins"/>
    <property type="match status" value="1"/>
</dbReference>
<dbReference type="PROSITE" id="PS51447">
    <property type="entry name" value="FDX_ACB"/>
    <property type="match status" value="1"/>
</dbReference>
<evidence type="ECO:0000256" key="6">
    <source>
        <dbReference type="ARBA" id="ARBA00022598"/>
    </source>
</evidence>
<dbReference type="SMART" id="SM00896">
    <property type="entry name" value="FDX-ACB"/>
    <property type="match status" value="1"/>
</dbReference>
<keyword evidence="7 15" id="KW-0479">Metal-binding</keyword>
<evidence type="ECO:0000256" key="1">
    <source>
        <dbReference type="ARBA" id="ARBA00004496"/>
    </source>
</evidence>
<dbReference type="InterPro" id="IPR036690">
    <property type="entry name" value="Fdx_antiC-bd_sf"/>
</dbReference>
<sequence>MKFSEQWLREWVNPGIGSQELMDQITMAGLEVDGFEPVAGEFTGVVVGEVLSAEPHPDADKLRVCQVSDGTRTVQVVCGAPNVRAGLKVPFAVVGAVLPGDFKIKKAKLRGQPSEGMLCSESELGLSDNHDGLMELPEDAPVGRDLVDYLKLNDIAIDVDLTPNRADCLSIKGLAREVGVLNSLPVAAPEIEPVAAVHSEVPDIRVEAPKGCPRYLGRILRNVNLQAETPLWMKERLRRSGIRSIDAAVDVTNYVMLELGQPMHAFDRDEIRGGIVVRMAEAGETLVLLDGQNVELTADTLIIADHEKPIAIAGIMGGEHSGVSEKTRDLVLESAYFDPITLAGKARHYGLHTDASHRFERGVDYRLAREAMERATQLLMDIVGGEPGEIVEVASDDHLPEDRTIDLREQRLADVLGMAIHRTKVEEILTRLGLHIEKLLRDGWRVSVPSYRPDLAIEEDLIEEVGRIYGYNNLPVTEPFGSLGFRPREEGRRPVSAIRNYFVNRGYQEAITYSFVDPKVQALVDPGEEGIALANPISSDLSVMRTTLWTGLLKTVAYNQNRQQPRIRLFETGLRFRQRGERIEQRPMLAGVVVGSQYPENWANGRRGADFFDVKGELEGLFRLLGIEVRFLPGHHPALHPGQTAELVRDGESVGWLGTLHPQVQKNLELNGTILMFELFLDSIVSGYVPNFKEISKFPEVRRDLAIIIGSEVAFADVERVARKHAGEYLTALRVFDVYEGESLGEGNRSLALSLFWQHPERTLNEDEVHSLFNGVIDALRDELGATLRS</sequence>
<dbReference type="InterPro" id="IPR045060">
    <property type="entry name" value="Phe-tRNA-ligase_IIc_bsu"/>
</dbReference>
<evidence type="ECO:0000256" key="9">
    <source>
        <dbReference type="ARBA" id="ARBA00022840"/>
    </source>
</evidence>
<dbReference type="Gene3D" id="3.30.930.10">
    <property type="entry name" value="Bira Bifunctional Protein, Domain 2"/>
    <property type="match status" value="1"/>
</dbReference>
<comment type="subunit">
    <text evidence="3 15">Tetramer of two alpha and two beta subunits.</text>
</comment>
<dbReference type="Pfam" id="PF17759">
    <property type="entry name" value="tRNA_synthFbeta"/>
    <property type="match status" value="1"/>
</dbReference>
<dbReference type="STRING" id="135739.BTO32_08905"/>
<keyword evidence="21" id="KW-1185">Reference proteome</keyword>
<dbReference type="SUPFAM" id="SSF46955">
    <property type="entry name" value="Putative DNA-binding domain"/>
    <property type="match status" value="1"/>
</dbReference>
<dbReference type="GO" id="GO:0000287">
    <property type="term" value="F:magnesium ion binding"/>
    <property type="evidence" value="ECO:0007669"/>
    <property type="project" value="UniProtKB-UniRule"/>
</dbReference>
<evidence type="ECO:0000256" key="2">
    <source>
        <dbReference type="ARBA" id="ARBA00008653"/>
    </source>
</evidence>
<dbReference type="AlphaFoldDB" id="A0A1V2DT02"/>
<dbReference type="Pfam" id="PF03484">
    <property type="entry name" value="B5"/>
    <property type="match status" value="1"/>
</dbReference>
<feature type="binding site" evidence="15">
    <location>
        <position position="454"/>
    </location>
    <ligand>
        <name>Mg(2+)</name>
        <dbReference type="ChEBI" id="CHEBI:18420"/>
        <note>shared with alpha subunit</note>
    </ligand>
</feature>
<dbReference type="CDD" id="cd02796">
    <property type="entry name" value="tRNA_bind_bactPheRS"/>
    <property type="match status" value="1"/>
</dbReference>
<dbReference type="Pfam" id="PF03147">
    <property type="entry name" value="FDX-ACB"/>
    <property type="match status" value="1"/>
</dbReference>
<keyword evidence="4 15" id="KW-0963">Cytoplasm</keyword>
<evidence type="ECO:0000259" key="19">
    <source>
        <dbReference type="PROSITE" id="PS51483"/>
    </source>
</evidence>
<dbReference type="EMBL" id="MSCW01000006">
    <property type="protein sequence ID" value="ONF43763.1"/>
    <property type="molecule type" value="Genomic_DNA"/>
</dbReference>
<dbReference type="InterPro" id="IPR005147">
    <property type="entry name" value="tRNA_synthase_B5-dom"/>
</dbReference>
<evidence type="ECO:0000256" key="16">
    <source>
        <dbReference type="PROSITE-ProRule" id="PRU00209"/>
    </source>
</evidence>
<feature type="binding site" evidence="15">
    <location>
        <position position="460"/>
    </location>
    <ligand>
        <name>Mg(2+)</name>
        <dbReference type="ChEBI" id="CHEBI:18420"/>
        <note>shared with alpha subunit</note>
    </ligand>
</feature>
<feature type="binding site" evidence="15">
    <location>
        <position position="464"/>
    </location>
    <ligand>
        <name>Mg(2+)</name>
        <dbReference type="ChEBI" id="CHEBI:18420"/>
        <note>shared with alpha subunit</note>
    </ligand>
</feature>
<dbReference type="Gene3D" id="3.30.56.10">
    <property type="match status" value="2"/>
</dbReference>
<dbReference type="GO" id="GO:0009328">
    <property type="term" value="C:phenylalanine-tRNA ligase complex"/>
    <property type="evidence" value="ECO:0007669"/>
    <property type="project" value="TreeGrafter"/>
</dbReference>
<evidence type="ECO:0000256" key="5">
    <source>
        <dbReference type="ARBA" id="ARBA00022555"/>
    </source>
</evidence>
<evidence type="ECO:0000256" key="4">
    <source>
        <dbReference type="ARBA" id="ARBA00022490"/>
    </source>
</evidence>
<evidence type="ECO:0000256" key="10">
    <source>
        <dbReference type="ARBA" id="ARBA00022842"/>
    </source>
</evidence>
<feature type="binding site" evidence="15">
    <location>
        <position position="463"/>
    </location>
    <ligand>
        <name>Mg(2+)</name>
        <dbReference type="ChEBI" id="CHEBI:18420"/>
        <note>shared with alpha subunit</note>
    </ligand>
</feature>
<evidence type="ECO:0000256" key="11">
    <source>
        <dbReference type="ARBA" id="ARBA00022884"/>
    </source>
</evidence>
<dbReference type="InterPro" id="IPR033714">
    <property type="entry name" value="tRNA_bind_bactPheRS"/>
</dbReference>
<dbReference type="Pfam" id="PF03483">
    <property type="entry name" value="B3_4"/>
    <property type="match status" value="1"/>
</dbReference>
<dbReference type="NCBIfam" id="NF045760">
    <property type="entry name" value="YtpR"/>
    <property type="match status" value="1"/>
</dbReference>
<dbReference type="Gene3D" id="2.40.50.140">
    <property type="entry name" value="Nucleic acid-binding proteins"/>
    <property type="match status" value="1"/>
</dbReference>
<dbReference type="InterPro" id="IPR020825">
    <property type="entry name" value="Phe-tRNA_synthase-like_B3/B4"/>
</dbReference>
<evidence type="ECO:0000313" key="20">
    <source>
        <dbReference type="EMBL" id="ONF43763.1"/>
    </source>
</evidence>
<evidence type="ECO:0000259" key="17">
    <source>
        <dbReference type="PROSITE" id="PS50886"/>
    </source>
</evidence>
<comment type="cofactor">
    <cofactor evidence="15">
        <name>Mg(2+)</name>
        <dbReference type="ChEBI" id="CHEBI:18420"/>
    </cofactor>
    <text evidence="15">Binds 2 magnesium ions per tetramer.</text>
</comment>
<dbReference type="NCBIfam" id="TIGR00472">
    <property type="entry name" value="pheT_bact"/>
    <property type="match status" value="1"/>
</dbReference>
<dbReference type="InterPro" id="IPR005121">
    <property type="entry name" value="Fdx_antiC-bd"/>
</dbReference>
<evidence type="ECO:0000256" key="13">
    <source>
        <dbReference type="ARBA" id="ARBA00023146"/>
    </source>
</evidence>
<keyword evidence="8 15" id="KW-0547">Nucleotide-binding</keyword>
<dbReference type="FunFam" id="2.40.50.140:FF:000045">
    <property type="entry name" value="Phenylalanine--tRNA ligase beta subunit"/>
    <property type="match status" value="1"/>
</dbReference>
<dbReference type="InterPro" id="IPR005146">
    <property type="entry name" value="B3/B4_tRNA-bd"/>
</dbReference>
<dbReference type="PANTHER" id="PTHR10947:SF0">
    <property type="entry name" value="PHENYLALANINE--TRNA LIGASE BETA SUBUNIT"/>
    <property type="match status" value="1"/>
</dbReference>
<dbReference type="CDD" id="cd00769">
    <property type="entry name" value="PheRS_beta_core"/>
    <property type="match status" value="1"/>
</dbReference>
<evidence type="ECO:0000256" key="12">
    <source>
        <dbReference type="ARBA" id="ARBA00022917"/>
    </source>
</evidence>
<dbReference type="RefSeq" id="WP_076724284.1">
    <property type="nucleotide sequence ID" value="NZ_MSCW01000006.1"/>
</dbReference>
<comment type="caution">
    <text evidence="20">The sequence shown here is derived from an EMBL/GenBank/DDBJ whole genome shotgun (WGS) entry which is preliminary data.</text>
</comment>
<feature type="domain" description="TRNA-binding" evidence="17">
    <location>
        <begin position="39"/>
        <end position="147"/>
    </location>
</feature>
<keyword evidence="13 15" id="KW-0030">Aminoacyl-tRNA synthetase</keyword>
<keyword evidence="5 16" id="KW-0820">tRNA-binding</keyword>
<gene>
    <name evidence="15" type="primary">pheT</name>
    <name evidence="20" type="ORF">BTO32_08905</name>
</gene>
<dbReference type="GO" id="GO:0004826">
    <property type="term" value="F:phenylalanine-tRNA ligase activity"/>
    <property type="evidence" value="ECO:0007669"/>
    <property type="project" value="UniProtKB-UniRule"/>
</dbReference>
<keyword evidence="6 15" id="KW-0436">Ligase</keyword>
<dbReference type="SUPFAM" id="SSF54991">
    <property type="entry name" value="Anticodon-binding domain of PheRS"/>
    <property type="match status" value="1"/>
</dbReference>
<protein>
    <recommendedName>
        <fullName evidence="15">Phenylalanine--tRNA ligase beta subunit</fullName>
        <ecNumber evidence="15">6.1.1.20</ecNumber>
    </recommendedName>
    <alternativeName>
        <fullName evidence="15">Phenylalanyl-tRNA synthetase beta subunit</fullName>
        <shortName evidence="15">PheRS</shortName>
    </alternativeName>
</protein>
<dbReference type="FunFam" id="3.30.56.10:FF:000002">
    <property type="entry name" value="Phenylalanine--tRNA ligase beta subunit"/>
    <property type="match status" value="1"/>
</dbReference>
<dbReference type="Gene3D" id="3.30.70.380">
    <property type="entry name" value="Ferrodoxin-fold anticodon-binding domain"/>
    <property type="match status" value="1"/>
</dbReference>
<dbReference type="Proteomes" id="UP000189339">
    <property type="component" value="Unassembled WGS sequence"/>
</dbReference>
<dbReference type="PROSITE" id="PS51483">
    <property type="entry name" value="B5"/>
    <property type="match status" value="1"/>
</dbReference>
<dbReference type="FunFam" id="3.30.70.380:FF:000001">
    <property type="entry name" value="Phenylalanine--tRNA ligase beta subunit"/>
    <property type="match status" value="1"/>
</dbReference>
<accession>A0A1V2DT02</accession>
<dbReference type="SMART" id="SM00874">
    <property type="entry name" value="B5"/>
    <property type="match status" value="1"/>
</dbReference>
<dbReference type="InterPro" id="IPR045864">
    <property type="entry name" value="aa-tRNA-synth_II/BPL/LPL"/>
</dbReference>
<dbReference type="FunFam" id="3.30.930.10:FF:000022">
    <property type="entry name" value="Phenylalanine--tRNA ligase beta subunit"/>
    <property type="match status" value="1"/>
</dbReference>
<feature type="domain" description="B5" evidence="19">
    <location>
        <begin position="400"/>
        <end position="476"/>
    </location>
</feature>
<dbReference type="InterPro" id="IPR002547">
    <property type="entry name" value="tRNA-bd_dom"/>
</dbReference>
<proteinExistence type="inferred from homology"/>
<evidence type="ECO:0000256" key="15">
    <source>
        <dbReference type="HAMAP-Rule" id="MF_00283"/>
    </source>
</evidence>
<dbReference type="GO" id="GO:0006432">
    <property type="term" value="P:phenylalanyl-tRNA aminoacylation"/>
    <property type="evidence" value="ECO:0007669"/>
    <property type="project" value="UniProtKB-UniRule"/>
</dbReference>
<dbReference type="InterPro" id="IPR004532">
    <property type="entry name" value="Phe-tRNA-ligase_IIc_bsu_bact"/>
</dbReference>
<keyword evidence="9 15" id="KW-0067">ATP-binding</keyword>
<organism evidence="20 21">
    <name type="scientific">Marinobacter lutaoensis</name>
    <dbReference type="NCBI Taxonomy" id="135739"/>
    <lineage>
        <taxon>Bacteria</taxon>
        <taxon>Pseudomonadati</taxon>
        <taxon>Pseudomonadota</taxon>
        <taxon>Gammaproteobacteria</taxon>
        <taxon>Pseudomonadales</taxon>
        <taxon>Marinobacteraceae</taxon>
        <taxon>Marinobacter</taxon>
    </lineage>
</organism>
<evidence type="ECO:0000256" key="8">
    <source>
        <dbReference type="ARBA" id="ARBA00022741"/>
    </source>
</evidence>
<dbReference type="Gene3D" id="3.50.40.10">
    <property type="entry name" value="Phenylalanyl-trna Synthetase, Chain B, domain 3"/>
    <property type="match status" value="1"/>
</dbReference>
<dbReference type="FunFam" id="3.50.40.10:FF:000001">
    <property type="entry name" value="Phenylalanine--tRNA ligase beta subunit"/>
    <property type="match status" value="1"/>
</dbReference>
<dbReference type="PROSITE" id="PS50886">
    <property type="entry name" value="TRBD"/>
    <property type="match status" value="1"/>
</dbReference>
<dbReference type="OrthoDB" id="9805455at2"/>
<feature type="domain" description="FDX-ACB" evidence="18">
    <location>
        <begin position="696"/>
        <end position="789"/>
    </location>
</feature>
<keyword evidence="12 15" id="KW-0648">Protein biosynthesis</keyword>
<dbReference type="GO" id="GO:0005524">
    <property type="term" value="F:ATP binding"/>
    <property type="evidence" value="ECO:0007669"/>
    <property type="project" value="UniProtKB-UniRule"/>
</dbReference>
<comment type="catalytic activity">
    <reaction evidence="14 15">
        <text>tRNA(Phe) + L-phenylalanine + ATP = L-phenylalanyl-tRNA(Phe) + AMP + diphosphate + H(+)</text>
        <dbReference type="Rhea" id="RHEA:19413"/>
        <dbReference type="Rhea" id="RHEA-COMP:9668"/>
        <dbReference type="Rhea" id="RHEA-COMP:9699"/>
        <dbReference type="ChEBI" id="CHEBI:15378"/>
        <dbReference type="ChEBI" id="CHEBI:30616"/>
        <dbReference type="ChEBI" id="CHEBI:33019"/>
        <dbReference type="ChEBI" id="CHEBI:58095"/>
        <dbReference type="ChEBI" id="CHEBI:78442"/>
        <dbReference type="ChEBI" id="CHEBI:78531"/>
        <dbReference type="ChEBI" id="CHEBI:456215"/>
        <dbReference type="EC" id="6.1.1.20"/>
    </reaction>
</comment>
<evidence type="ECO:0000256" key="7">
    <source>
        <dbReference type="ARBA" id="ARBA00022723"/>
    </source>
</evidence>
<dbReference type="HAMAP" id="MF_00283">
    <property type="entry name" value="Phe_tRNA_synth_beta1"/>
    <property type="match status" value="1"/>
</dbReference>
<evidence type="ECO:0000313" key="21">
    <source>
        <dbReference type="Proteomes" id="UP000189339"/>
    </source>
</evidence>
<keyword evidence="10 15" id="KW-0460">Magnesium</keyword>
<dbReference type="InterPro" id="IPR009061">
    <property type="entry name" value="DNA-bd_dom_put_sf"/>
</dbReference>
<comment type="similarity">
    <text evidence="2 15">Belongs to the phenylalanyl-tRNA synthetase beta subunit family. Type 1 subfamily.</text>
</comment>
<evidence type="ECO:0000256" key="3">
    <source>
        <dbReference type="ARBA" id="ARBA00011209"/>
    </source>
</evidence>
<comment type="subcellular location">
    <subcellularLocation>
        <location evidence="1 15">Cytoplasm</location>
    </subcellularLocation>
</comment>
<dbReference type="InterPro" id="IPR041616">
    <property type="entry name" value="PheRS_beta_core"/>
</dbReference>
<dbReference type="InterPro" id="IPR012340">
    <property type="entry name" value="NA-bd_OB-fold"/>
</dbReference>
<dbReference type="SUPFAM" id="SSF55681">
    <property type="entry name" value="Class II aaRS and biotin synthetases"/>
    <property type="match status" value="1"/>
</dbReference>
<dbReference type="SMART" id="SM00873">
    <property type="entry name" value="B3_4"/>
    <property type="match status" value="1"/>
</dbReference>
<dbReference type="GO" id="GO:0000049">
    <property type="term" value="F:tRNA binding"/>
    <property type="evidence" value="ECO:0007669"/>
    <property type="project" value="UniProtKB-UniRule"/>
</dbReference>
<name>A0A1V2DT02_9GAMM</name>
<dbReference type="Pfam" id="PF01588">
    <property type="entry name" value="tRNA_bind"/>
    <property type="match status" value="1"/>
</dbReference>
<evidence type="ECO:0000256" key="14">
    <source>
        <dbReference type="ARBA" id="ARBA00049255"/>
    </source>
</evidence>
<dbReference type="EC" id="6.1.1.20" evidence="15"/>